<gene>
    <name evidence="7" type="ORF">EQG49_08270</name>
</gene>
<dbReference type="SMART" id="SM00422">
    <property type="entry name" value="HTH_MERR"/>
    <property type="match status" value="1"/>
</dbReference>
<name>A0A4V1AIR9_9LACO</name>
<dbReference type="InterPro" id="IPR000551">
    <property type="entry name" value="MerR-type_HTH_dom"/>
</dbReference>
<dbReference type="EMBL" id="CP037940">
    <property type="protein sequence ID" value="QBO36465.1"/>
    <property type="molecule type" value="Genomic_DNA"/>
</dbReference>
<dbReference type="Proteomes" id="UP000292886">
    <property type="component" value="Chromosome"/>
</dbReference>
<dbReference type="AlphaFoldDB" id="A0A4V1AIR9"/>
<dbReference type="GO" id="GO:0003677">
    <property type="term" value="F:DNA binding"/>
    <property type="evidence" value="ECO:0007669"/>
    <property type="project" value="UniProtKB-KW"/>
</dbReference>
<keyword evidence="4" id="KW-0804">Transcription</keyword>
<keyword evidence="3" id="KW-0238">DNA-binding</keyword>
<keyword evidence="1" id="KW-0678">Repressor</keyword>
<evidence type="ECO:0000256" key="1">
    <source>
        <dbReference type="ARBA" id="ARBA00022491"/>
    </source>
</evidence>
<evidence type="ECO:0000313" key="8">
    <source>
        <dbReference type="Proteomes" id="UP000292886"/>
    </source>
</evidence>
<keyword evidence="2" id="KW-0805">Transcription regulation</keyword>
<dbReference type="RefSeq" id="WP_133363542.1">
    <property type="nucleotide sequence ID" value="NZ_CP037940.1"/>
</dbReference>
<evidence type="ECO:0000256" key="5">
    <source>
        <dbReference type="SAM" id="Coils"/>
    </source>
</evidence>
<keyword evidence="5" id="KW-0175">Coiled coil</keyword>
<feature type="coiled-coil region" evidence="5">
    <location>
        <begin position="83"/>
        <end position="110"/>
    </location>
</feature>
<dbReference type="GO" id="GO:0003700">
    <property type="term" value="F:DNA-binding transcription factor activity"/>
    <property type="evidence" value="ECO:0007669"/>
    <property type="project" value="InterPro"/>
</dbReference>
<organism evidence="7 8">
    <name type="scientific">Periweissella cryptocerci</name>
    <dbReference type="NCBI Taxonomy" id="2506420"/>
    <lineage>
        <taxon>Bacteria</taxon>
        <taxon>Bacillati</taxon>
        <taxon>Bacillota</taxon>
        <taxon>Bacilli</taxon>
        <taxon>Lactobacillales</taxon>
        <taxon>Lactobacillaceae</taxon>
        <taxon>Periweissella</taxon>
    </lineage>
</organism>
<evidence type="ECO:0000313" key="7">
    <source>
        <dbReference type="EMBL" id="QBO36465.1"/>
    </source>
</evidence>
<dbReference type="Pfam" id="PF13411">
    <property type="entry name" value="MerR_1"/>
    <property type="match status" value="1"/>
</dbReference>
<evidence type="ECO:0000256" key="2">
    <source>
        <dbReference type="ARBA" id="ARBA00023015"/>
    </source>
</evidence>
<dbReference type="PANTHER" id="PTHR30204">
    <property type="entry name" value="REDOX-CYCLING DRUG-SENSING TRANSCRIPTIONAL ACTIVATOR SOXR"/>
    <property type="match status" value="1"/>
</dbReference>
<dbReference type="OrthoDB" id="9811174at2"/>
<dbReference type="KEGG" id="wei:EQG49_08270"/>
<keyword evidence="8" id="KW-1185">Reference proteome</keyword>
<evidence type="ECO:0000256" key="3">
    <source>
        <dbReference type="ARBA" id="ARBA00023125"/>
    </source>
</evidence>
<dbReference type="SUPFAM" id="SSF46955">
    <property type="entry name" value="Putative DNA-binding domain"/>
    <property type="match status" value="1"/>
</dbReference>
<proteinExistence type="predicted"/>
<dbReference type="Gene3D" id="1.10.1660.10">
    <property type="match status" value="1"/>
</dbReference>
<feature type="domain" description="HTH merR-type" evidence="6">
    <location>
        <begin position="1"/>
        <end position="71"/>
    </location>
</feature>
<sequence length="152" mass="17382">MSYTISQVEELTGISAYTLRYYDKLGLLPFVDRTNTGNRCFKDADFKYLNMITCLKETGMPLAEIGQFIDWCMAGDTTLNERRQMFTSQVQAVEAQIADLQANLRKLEYKQKYYETAVKYGTEAVIIGDCEFPDIPLRIDQTKLDTLTTKVG</sequence>
<dbReference type="InterPro" id="IPR009061">
    <property type="entry name" value="DNA-bd_dom_put_sf"/>
</dbReference>
<dbReference type="InterPro" id="IPR047057">
    <property type="entry name" value="MerR_fam"/>
</dbReference>
<dbReference type="PROSITE" id="PS50937">
    <property type="entry name" value="HTH_MERR_2"/>
    <property type="match status" value="1"/>
</dbReference>
<dbReference type="CDD" id="cd01109">
    <property type="entry name" value="HTH_YyaN"/>
    <property type="match status" value="1"/>
</dbReference>
<accession>A0A4V1AIR9</accession>
<evidence type="ECO:0000259" key="6">
    <source>
        <dbReference type="PROSITE" id="PS50937"/>
    </source>
</evidence>
<reference evidence="8" key="1">
    <citation type="submission" date="2019-03" db="EMBL/GenBank/DDBJ databases">
        <title>Weissella sp. 26KH-42 Genome sequencing.</title>
        <authorList>
            <person name="Heo J."/>
            <person name="Kim S.-J."/>
            <person name="Kim J.-S."/>
            <person name="Hong S.-B."/>
            <person name="Kwon S.-W."/>
        </authorList>
    </citation>
    <scope>NUCLEOTIDE SEQUENCE [LARGE SCALE GENOMIC DNA]</scope>
    <source>
        <strain evidence="8">26KH-42</strain>
    </source>
</reference>
<protein>
    <submittedName>
        <fullName evidence="7">MerR family transcriptional regulator</fullName>
    </submittedName>
</protein>
<evidence type="ECO:0000256" key="4">
    <source>
        <dbReference type="ARBA" id="ARBA00023163"/>
    </source>
</evidence>
<dbReference type="PRINTS" id="PR00040">
    <property type="entry name" value="HTHMERR"/>
</dbReference>
<dbReference type="PANTHER" id="PTHR30204:SF69">
    <property type="entry name" value="MERR-FAMILY TRANSCRIPTIONAL REGULATOR"/>
    <property type="match status" value="1"/>
</dbReference>